<name>I7KME5_9LACO</name>
<accession>I7KME5</accession>
<reference evidence="1 2" key="1">
    <citation type="submission" date="2012-06" db="EMBL/GenBank/DDBJ databases">
        <title>Draft Genome Sequence of Lactobacillus pasteurii CRBIP 24.76T.</title>
        <authorList>
            <person name="Cousin S."/>
            <person name="Bouchier C."/>
            <person name="Loux V."/>
            <person name="Ma L."/>
            <person name="Creno S."/>
            <person name="Bizet C."/>
            <person name="Clermont D."/>
        </authorList>
    </citation>
    <scope>NUCLEOTIDE SEQUENCE [LARGE SCALE GENOMIC DNA]</scope>
    <source>
        <strain evidence="2">CRBIP 24.76T</strain>
    </source>
</reference>
<dbReference type="Gene3D" id="1.10.357.10">
    <property type="entry name" value="Tetracycline Repressor, domain 2"/>
    <property type="match status" value="1"/>
</dbReference>
<organism evidence="1 2">
    <name type="scientific">Lactobacillus pasteurii DSM 23907 = CRBIP 24.76</name>
    <dbReference type="NCBI Taxonomy" id="1423790"/>
    <lineage>
        <taxon>Bacteria</taxon>
        <taxon>Bacillati</taxon>
        <taxon>Bacillota</taxon>
        <taxon>Bacilli</taxon>
        <taxon>Lactobacillales</taxon>
        <taxon>Lactobacillaceae</taxon>
        <taxon>Lactobacillus</taxon>
    </lineage>
</organism>
<dbReference type="Proteomes" id="UP000009311">
    <property type="component" value="Unassembled WGS sequence"/>
</dbReference>
<evidence type="ECO:0000313" key="1">
    <source>
        <dbReference type="EMBL" id="CCI86024.1"/>
    </source>
</evidence>
<dbReference type="RefSeq" id="WP_009560590.1">
    <property type="nucleotide sequence ID" value="NZ_AYZN01000020.1"/>
</dbReference>
<sequence length="174" mass="20872">MYHYKLRSSMCKEVIEKVTYERVAGICGCARGTIYHRYGSIPSMLSEVLLASIDIHFKQAHPGEDFARIIDRALKSIYEDRNCYISIRQNIKKKDWETIKPMLKREFRDRLEEIFQTYEKCHFKIFNASVEVIFEQIYSWVKHDFEERPLDMYQYIMYGTALGVESKKWNRKNS</sequence>
<dbReference type="EMBL" id="CAKD01000026">
    <property type="protein sequence ID" value="CCI86024.1"/>
    <property type="molecule type" value="Genomic_DNA"/>
</dbReference>
<dbReference type="STRING" id="1423790.BN53_08130"/>
<dbReference type="AlphaFoldDB" id="I7KME5"/>
<gene>
    <name evidence="1" type="ORF">BN53_08130</name>
</gene>
<keyword evidence="2" id="KW-1185">Reference proteome</keyword>
<dbReference type="OrthoDB" id="5816932at2"/>
<evidence type="ECO:0000313" key="2">
    <source>
        <dbReference type="Proteomes" id="UP000009311"/>
    </source>
</evidence>
<protein>
    <submittedName>
        <fullName evidence="1">Putative transcriptional regulator</fullName>
    </submittedName>
</protein>
<comment type="caution">
    <text evidence="1">The sequence shown here is derived from an EMBL/GenBank/DDBJ whole genome shotgun (WGS) entry which is preliminary data.</text>
</comment>
<proteinExistence type="predicted"/>
<dbReference type="PATRIC" id="fig|1423790.3.peg.1070"/>